<accession>A0A7M5WQ37</accession>
<organism evidence="2 3">
    <name type="scientific">Clytia hemisphaerica</name>
    <dbReference type="NCBI Taxonomy" id="252671"/>
    <lineage>
        <taxon>Eukaryota</taxon>
        <taxon>Metazoa</taxon>
        <taxon>Cnidaria</taxon>
        <taxon>Hydrozoa</taxon>
        <taxon>Hydroidolina</taxon>
        <taxon>Leptothecata</taxon>
        <taxon>Obeliida</taxon>
        <taxon>Clytiidae</taxon>
        <taxon>Clytia</taxon>
    </lineage>
</organism>
<reference evidence="2" key="1">
    <citation type="submission" date="2021-01" db="UniProtKB">
        <authorList>
            <consortium name="EnsemblMetazoa"/>
        </authorList>
    </citation>
    <scope>IDENTIFICATION</scope>
</reference>
<evidence type="ECO:0000313" key="3">
    <source>
        <dbReference type="Proteomes" id="UP000594262"/>
    </source>
</evidence>
<keyword evidence="1" id="KW-0732">Signal</keyword>
<feature type="signal peptide" evidence="1">
    <location>
        <begin position="1"/>
        <end position="18"/>
    </location>
</feature>
<evidence type="ECO:0000256" key="1">
    <source>
        <dbReference type="SAM" id="SignalP"/>
    </source>
</evidence>
<sequence>MILMQQCFLLIFSIQSFSWTSPLTHLQKGLQAGDENALNTDDLSLQTQSNQGKISDVMSPRPTLTTRTTISAYKTTLKTTTTTTKTKYQRRSKYNKQKHQRFVILSNRKAPPCCVAGTKAGSWGYLCMAHERFVTERFFLPHPLKVKFTRRRSYVQLALAKLIQQCSRHPVTAKQYEKCCDNAQHRLYQRMGLDS</sequence>
<proteinExistence type="predicted"/>
<evidence type="ECO:0008006" key="4">
    <source>
        <dbReference type="Google" id="ProtNLM"/>
    </source>
</evidence>
<name>A0A7M5WQ37_9CNID</name>
<feature type="chain" id="PRO_5029632057" description="Cnidarian restricted protein" evidence="1">
    <location>
        <begin position="19"/>
        <end position="195"/>
    </location>
</feature>
<protein>
    <recommendedName>
        <fullName evidence="4">Cnidarian restricted protein</fullName>
    </recommendedName>
</protein>
<dbReference type="AlphaFoldDB" id="A0A7M5WQ37"/>
<evidence type="ECO:0000313" key="2">
    <source>
        <dbReference type="EnsemblMetazoa" id="CLYHEMP000406.1"/>
    </source>
</evidence>
<dbReference type="Proteomes" id="UP000594262">
    <property type="component" value="Unplaced"/>
</dbReference>
<dbReference type="EnsemblMetazoa" id="CLYHEMT000406.1">
    <property type="protein sequence ID" value="CLYHEMP000406.1"/>
    <property type="gene ID" value="CLYHEMG000406"/>
</dbReference>
<keyword evidence="3" id="KW-1185">Reference proteome</keyword>